<proteinExistence type="predicted"/>
<protein>
    <submittedName>
        <fullName evidence="1">Uncharacterized protein</fullName>
    </submittedName>
</protein>
<evidence type="ECO:0000313" key="2">
    <source>
        <dbReference type="Proteomes" id="UP000551709"/>
    </source>
</evidence>
<organism evidence="1 2">
    <name type="scientific">Bradyrhizobium barranii subsp. apii</name>
    <dbReference type="NCBI Taxonomy" id="2819348"/>
    <lineage>
        <taxon>Bacteria</taxon>
        <taxon>Pseudomonadati</taxon>
        <taxon>Pseudomonadota</taxon>
        <taxon>Alphaproteobacteria</taxon>
        <taxon>Hyphomicrobiales</taxon>
        <taxon>Nitrobacteraceae</taxon>
        <taxon>Bradyrhizobium</taxon>
        <taxon>Bradyrhizobium barranii</taxon>
    </lineage>
</organism>
<dbReference type="Proteomes" id="UP000551709">
    <property type="component" value="Chromosome"/>
</dbReference>
<gene>
    <name evidence="1" type="ORF">HAP41_0000032820</name>
</gene>
<sequence>MKEAATEAALSLLAENPGIENGGDFENTASSVTNFHREMLARRTFHDRIAGGIDKCAERHIVCRLGVQQFDAIFVLREDAIRPEVEKILSH</sequence>
<reference evidence="1" key="1">
    <citation type="journal article" date="2017" name="Syst. Appl. Microbiol.">
        <title>Soybeans inoculated with root zone soils of Canadian native legumes harbour diverse and novel Bradyrhizobium spp. that possess agricultural potential.</title>
        <authorList>
            <person name="Bromfield E.S.P."/>
            <person name="Cloutier S."/>
            <person name="Tambong J.T."/>
            <person name="Tran Thi T.V."/>
        </authorList>
    </citation>
    <scope>NUCLEOTIDE SEQUENCE</scope>
    <source>
        <strain evidence="1">1S5</strain>
    </source>
</reference>
<reference evidence="1" key="2">
    <citation type="submission" date="2022-04" db="EMBL/GenBank/DDBJ databases">
        <authorList>
            <person name="Bromfield E.S.P."/>
            <person name="Cloutier S."/>
        </authorList>
    </citation>
    <scope>NUCLEOTIDE SEQUENCE</scope>
    <source>
        <strain evidence="1">1S5</strain>
    </source>
</reference>
<accession>A0A8T5VGP2</accession>
<dbReference type="AlphaFoldDB" id="A0A8T5VGP2"/>
<dbReference type="EMBL" id="CP096255">
    <property type="protein sequence ID" value="UPT85081.1"/>
    <property type="molecule type" value="Genomic_DNA"/>
</dbReference>
<evidence type="ECO:0000313" key="1">
    <source>
        <dbReference type="EMBL" id="UPT85081.1"/>
    </source>
</evidence>
<name>A0A8T5VGP2_9BRAD</name>